<dbReference type="OrthoDB" id="4424890at2"/>
<keyword evidence="1" id="KW-0472">Membrane</keyword>
<keyword evidence="1" id="KW-1133">Transmembrane helix</keyword>
<dbReference type="STRING" id="201973.SAMN04488025_10528"/>
<dbReference type="AlphaFoldDB" id="A0A1I2LFV7"/>
<feature type="transmembrane region" description="Helical" evidence="1">
    <location>
        <begin position="117"/>
        <end position="134"/>
    </location>
</feature>
<feature type="transmembrane region" description="Helical" evidence="1">
    <location>
        <begin position="322"/>
        <end position="343"/>
    </location>
</feature>
<keyword evidence="3" id="KW-1185">Reference proteome</keyword>
<feature type="transmembrane region" description="Helical" evidence="1">
    <location>
        <begin position="298"/>
        <end position="316"/>
    </location>
</feature>
<feature type="transmembrane region" description="Helical" evidence="1">
    <location>
        <begin position="43"/>
        <end position="64"/>
    </location>
</feature>
<dbReference type="EMBL" id="FOOK01000005">
    <property type="protein sequence ID" value="SFF78175.1"/>
    <property type="molecule type" value="Genomic_DNA"/>
</dbReference>
<feature type="transmembrane region" description="Helical" evidence="1">
    <location>
        <begin position="261"/>
        <end position="286"/>
    </location>
</feature>
<feature type="transmembrane region" description="Helical" evidence="1">
    <location>
        <begin position="146"/>
        <end position="163"/>
    </location>
</feature>
<protein>
    <submittedName>
        <fullName evidence="2">Uncharacterized membrane protein YkvI</fullName>
    </submittedName>
</protein>
<feature type="transmembrane region" description="Helical" evidence="1">
    <location>
        <begin position="183"/>
        <end position="203"/>
    </location>
</feature>
<dbReference type="Proteomes" id="UP000198661">
    <property type="component" value="Unassembled WGS sequence"/>
</dbReference>
<name>A0A1I2LFV7_9BACL</name>
<feature type="transmembrane region" description="Helical" evidence="1">
    <location>
        <begin position="12"/>
        <end position="31"/>
    </location>
</feature>
<dbReference type="PANTHER" id="PTHR37814">
    <property type="entry name" value="CONSERVED MEMBRANE PROTEIN"/>
    <property type="match status" value="1"/>
</dbReference>
<evidence type="ECO:0000256" key="1">
    <source>
        <dbReference type="SAM" id="Phobius"/>
    </source>
</evidence>
<keyword evidence="1" id="KW-0812">Transmembrane</keyword>
<evidence type="ECO:0000313" key="2">
    <source>
        <dbReference type="EMBL" id="SFF78175.1"/>
    </source>
</evidence>
<proteinExistence type="predicted"/>
<dbReference type="SUPFAM" id="SSF161070">
    <property type="entry name" value="SNF-like"/>
    <property type="match status" value="1"/>
</dbReference>
<dbReference type="InterPro" id="IPR037272">
    <property type="entry name" value="SNS_sf"/>
</dbReference>
<organism evidence="2 3">
    <name type="scientific">Planifilum fulgidum</name>
    <dbReference type="NCBI Taxonomy" id="201973"/>
    <lineage>
        <taxon>Bacteria</taxon>
        <taxon>Bacillati</taxon>
        <taxon>Bacillota</taxon>
        <taxon>Bacilli</taxon>
        <taxon>Bacillales</taxon>
        <taxon>Thermoactinomycetaceae</taxon>
        <taxon>Planifilum</taxon>
    </lineage>
</organism>
<gene>
    <name evidence="2" type="ORF">SAMN04488025_10528</name>
</gene>
<dbReference type="RefSeq" id="WP_092036080.1">
    <property type="nucleotide sequence ID" value="NZ_FOOK01000005.1"/>
</dbReference>
<feature type="transmembrane region" description="Helical" evidence="1">
    <location>
        <begin position="215"/>
        <end position="233"/>
    </location>
</feature>
<reference evidence="3" key="1">
    <citation type="submission" date="2016-10" db="EMBL/GenBank/DDBJ databases">
        <authorList>
            <person name="Varghese N."/>
            <person name="Submissions S."/>
        </authorList>
    </citation>
    <scope>NUCLEOTIDE SEQUENCE [LARGE SCALE GENOMIC DNA]</scope>
    <source>
        <strain evidence="3">DSM 44945</strain>
    </source>
</reference>
<dbReference type="InterPro" id="IPR038728">
    <property type="entry name" value="YkvI-like"/>
</dbReference>
<dbReference type="PANTHER" id="PTHR37814:SF1">
    <property type="entry name" value="MEMBRANE PROTEIN"/>
    <property type="match status" value="1"/>
</dbReference>
<feature type="transmembrane region" description="Helical" evidence="1">
    <location>
        <begin position="85"/>
        <end position="105"/>
    </location>
</feature>
<accession>A0A1I2LFV7</accession>
<sequence>MRIDLGQSFRIGMTIVGTTIGAGFASGREIWEFFGSYGEEGRFGILLSMALYFAVSVIILHIGWKKRTQHYSEVLRAVIGPRMARYFDGYVILSLLTSVLVMVAGSGATLEQWNGSFTLGTLLMAAAVVLVLFFDLKGILSLNTALMPTLAAILIIVCLQALWSGGETAGLIENEPENPLLPVWPSAITYAAFNMVSLLAVLSTMGSQIRHPAEIWIACLLGVSCLAVLAGLYNASLLQVSHLISQYNIPLFALIRDYSTIWNLTISLVLWFAIYTTAVSNMHGLVFRLADRFPLPRWAAGLVIMAVLVPLSQWGFVPLVQFLYPLYGVLNLFLFTLFLLYPFSEER</sequence>
<evidence type="ECO:0000313" key="3">
    <source>
        <dbReference type="Proteomes" id="UP000198661"/>
    </source>
</evidence>